<evidence type="ECO:0000256" key="1">
    <source>
        <dbReference type="SAM" id="MobiDB-lite"/>
    </source>
</evidence>
<accession>A0A6J6HNB3</accession>
<proteinExistence type="predicted"/>
<name>A0A6J6HNB3_9ZZZZ</name>
<dbReference type="AlphaFoldDB" id="A0A6J6HNB3"/>
<gene>
    <name evidence="2" type="ORF">UFOPK1843_01012</name>
</gene>
<feature type="compositionally biased region" description="Basic and acidic residues" evidence="1">
    <location>
        <begin position="137"/>
        <end position="148"/>
    </location>
</feature>
<protein>
    <submittedName>
        <fullName evidence="2">Unannotated protein</fullName>
    </submittedName>
</protein>
<dbReference type="EMBL" id="CAEZUR010000092">
    <property type="protein sequence ID" value="CAB4614063.1"/>
    <property type="molecule type" value="Genomic_DNA"/>
</dbReference>
<reference evidence="2" key="1">
    <citation type="submission" date="2020-05" db="EMBL/GenBank/DDBJ databases">
        <authorList>
            <person name="Chiriac C."/>
            <person name="Salcher M."/>
            <person name="Ghai R."/>
            <person name="Kavagutti S V."/>
        </authorList>
    </citation>
    <scope>NUCLEOTIDE SEQUENCE</scope>
</reference>
<organism evidence="2">
    <name type="scientific">freshwater metagenome</name>
    <dbReference type="NCBI Taxonomy" id="449393"/>
    <lineage>
        <taxon>unclassified sequences</taxon>
        <taxon>metagenomes</taxon>
        <taxon>ecological metagenomes</taxon>
    </lineage>
</organism>
<feature type="compositionally biased region" description="Low complexity" evidence="1">
    <location>
        <begin position="66"/>
        <end position="78"/>
    </location>
</feature>
<evidence type="ECO:0000313" key="2">
    <source>
        <dbReference type="EMBL" id="CAB4614063.1"/>
    </source>
</evidence>
<sequence length="148" mass="16904">MSVRELLGRRSRACHPQLCGTAREPGLAQIPLRKPGVQPEVACLPRGTKWCRLEQPGTRRFRRQRSQPLSRSLSMSRRGASPGRRLGKEPELLQPISDDGAEASNREWKPQRRCHTGRQDTGSQRDEASQGISQQSTRRDRMRQLLRE</sequence>
<feature type="region of interest" description="Disordered" evidence="1">
    <location>
        <begin position="55"/>
        <end position="148"/>
    </location>
</feature>